<feature type="repeat" description="ANK" evidence="3">
    <location>
        <begin position="246"/>
        <end position="278"/>
    </location>
</feature>
<organism evidence="5 6">
    <name type="scientific">Ladona fulva</name>
    <name type="common">Scarce chaser dragonfly</name>
    <name type="synonym">Libellula fulva</name>
    <dbReference type="NCBI Taxonomy" id="123851"/>
    <lineage>
        <taxon>Eukaryota</taxon>
        <taxon>Metazoa</taxon>
        <taxon>Ecdysozoa</taxon>
        <taxon>Arthropoda</taxon>
        <taxon>Hexapoda</taxon>
        <taxon>Insecta</taxon>
        <taxon>Pterygota</taxon>
        <taxon>Palaeoptera</taxon>
        <taxon>Odonata</taxon>
        <taxon>Epiprocta</taxon>
        <taxon>Anisoptera</taxon>
        <taxon>Libelluloidea</taxon>
        <taxon>Libellulidae</taxon>
        <taxon>Ladona</taxon>
    </lineage>
</organism>
<dbReference type="InterPro" id="IPR051070">
    <property type="entry name" value="NF-kappa-B_inhibitor"/>
</dbReference>
<reference evidence="5" key="2">
    <citation type="submission" date="2017-10" db="EMBL/GenBank/DDBJ databases">
        <title>Ladona fulva Genome sequencing and assembly.</title>
        <authorList>
            <person name="Murali S."/>
            <person name="Richards S."/>
            <person name="Bandaranaike D."/>
            <person name="Bellair M."/>
            <person name="Blankenburg K."/>
            <person name="Chao H."/>
            <person name="Dinh H."/>
            <person name="Doddapaneni H."/>
            <person name="Dugan-Rocha S."/>
            <person name="Elkadiri S."/>
            <person name="Gnanaolivu R."/>
            <person name="Hernandez B."/>
            <person name="Skinner E."/>
            <person name="Javaid M."/>
            <person name="Lee S."/>
            <person name="Li M."/>
            <person name="Ming W."/>
            <person name="Munidasa M."/>
            <person name="Muniz J."/>
            <person name="Nguyen L."/>
            <person name="Hughes D."/>
            <person name="Osuji N."/>
            <person name="Pu L.-L."/>
            <person name="Puazo M."/>
            <person name="Qu C."/>
            <person name="Quiroz J."/>
            <person name="Raj R."/>
            <person name="Weissenberger G."/>
            <person name="Xin Y."/>
            <person name="Zou X."/>
            <person name="Han Y."/>
            <person name="Worley K."/>
            <person name="Muzny D."/>
            <person name="Gibbs R."/>
        </authorList>
    </citation>
    <scope>NUCLEOTIDE SEQUENCE</scope>
    <source>
        <strain evidence="5">Sampled in the wild</strain>
    </source>
</reference>
<dbReference type="SMART" id="SM00248">
    <property type="entry name" value="ANK"/>
    <property type="match status" value="5"/>
</dbReference>
<name>A0A8K0KCI4_LADFU</name>
<proteinExistence type="predicted"/>
<evidence type="ECO:0000313" key="5">
    <source>
        <dbReference type="EMBL" id="KAG8231897.1"/>
    </source>
</evidence>
<dbReference type="PANTHER" id="PTHR46680">
    <property type="entry name" value="NF-KAPPA-B INHIBITOR ALPHA"/>
    <property type="match status" value="1"/>
</dbReference>
<dbReference type="Proteomes" id="UP000792457">
    <property type="component" value="Unassembled WGS sequence"/>
</dbReference>
<dbReference type="Gene3D" id="1.25.40.20">
    <property type="entry name" value="Ankyrin repeat-containing domain"/>
    <property type="match status" value="1"/>
</dbReference>
<dbReference type="InterPro" id="IPR036770">
    <property type="entry name" value="Ankyrin_rpt-contain_sf"/>
</dbReference>
<comment type="caution">
    <text evidence="5">The sequence shown here is derived from an EMBL/GenBank/DDBJ whole genome shotgun (WGS) entry which is preliminary data.</text>
</comment>
<evidence type="ECO:0008006" key="7">
    <source>
        <dbReference type="Google" id="ProtNLM"/>
    </source>
</evidence>
<gene>
    <name evidence="5" type="ORF">J437_LFUL011730</name>
</gene>
<dbReference type="OrthoDB" id="20727at2759"/>
<evidence type="ECO:0000313" key="6">
    <source>
        <dbReference type="Proteomes" id="UP000792457"/>
    </source>
</evidence>
<evidence type="ECO:0000256" key="2">
    <source>
        <dbReference type="ARBA" id="ARBA00023043"/>
    </source>
</evidence>
<evidence type="ECO:0000256" key="1">
    <source>
        <dbReference type="ARBA" id="ARBA00022737"/>
    </source>
</evidence>
<protein>
    <recommendedName>
        <fullName evidence="7">NF-kappa-B inhibitor cactus</fullName>
    </recommendedName>
</protein>
<dbReference type="GO" id="GO:0005829">
    <property type="term" value="C:cytosol"/>
    <property type="evidence" value="ECO:0007669"/>
    <property type="project" value="TreeGrafter"/>
</dbReference>
<keyword evidence="1" id="KW-0677">Repeat</keyword>
<evidence type="ECO:0000256" key="4">
    <source>
        <dbReference type="SAM" id="MobiDB-lite"/>
    </source>
</evidence>
<feature type="repeat" description="ANK" evidence="3">
    <location>
        <begin position="279"/>
        <end position="301"/>
    </location>
</feature>
<dbReference type="PROSITE" id="PS50297">
    <property type="entry name" value="ANK_REP_REGION"/>
    <property type="match status" value="3"/>
</dbReference>
<dbReference type="EMBL" id="KZ308582">
    <property type="protein sequence ID" value="KAG8231897.1"/>
    <property type="molecule type" value="Genomic_DNA"/>
</dbReference>
<dbReference type="PANTHER" id="PTHR46680:SF3">
    <property type="entry name" value="NF-KAPPA-B INHIBITOR CACTUS"/>
    <property type="match status" value="1"/>
</dbReference>
<reference evidence="5" key="1">
    <citation type="submission" date="2013-04" db="EMBL/GenBank/DDBJ databases">
        <authorList>
            <person name="Qu J."/>
            <person name="Murali S.C."/>
            <person name="Bandaranaike D."/>
            <person name="Bellair M."/>
            <person name="Blankenburg K."/>
            <person name="Chao H."/>
            <person name="Dinh H."/>
            <person name="Doddapaneni H."/>
            <person name="Downs B."/>
            <person name="Dugan-Rocha S."/>
            <person name="Elkadiri S."/>
            <person name="Gnanaolivu R.D."/>
            <person name="Hernandez B."/>
            <person name="Javaid M."/>
            <person name="Jayaseelan J.C."/>
            <person name="Lee S."/>
            <person name="Li M."/>
            <person name="Ming W."/>
            <person name="Munidasa M."/>
            <person name="Muniz J."/>
            <person name="Nguyen L."/>
            <person name="Ongeri F."/>
            <person name="Osuji N."/>
            <person name="Pu L.-L."/>
            <person name="Puazo M."/>
            <person name="Qu C."/>
            <person name="Quiroz J."/>
            <person name="Raj R."/>
            <person name="Weissenberger G."/>
            <person name="Xin Y."/>
            <person name="Zou X."/>
            <person name="Han Y."/>
            <person name="Richards S."/>
            <person name="Worley K."/>
            <person name="Muzny D."/>
            <person name="Gibbs R."/>
        </authorList>
    </citation>
    <scope>NUCLEOTIDE SEQUENCE</scope>
    <source>
        <strain evidence="5">Sampled in the wild</strain>
    </source>
</reference>
<evidence type="ECO:0000256" key="3">
    <source>
        <dbReference type="PROSITE-ProRule" id="PRU00023"/>
    </source>
</evidence>
<dbReference type="InterPro" id="IPR002110">
    <property type="entry name" value="Ankyrin_rpt"/>
</dbReference>
<keyword evidence="6" id="KW-1185">Reference proteome</keyword>
<sequence length="463" mass="50499">MWQQGQNPTSSHIDGSELVSDCASGQPRALSHGLPSTTLECEESQHQWKSVGKYQQDVGVVSAVKRDACSPSSAKGYSDSGKCHSLYDSGRTDSGFLSGANIVSSDQCSSEDLSPRKIKDTNVPEHKEETKSFMRLDSGVDVGLNEQFSHLNLKNESLNNLNLSSKLQQDTTKFSNVNLVSQSGIPSQLSTDQSCQPCFTWERYFMQDDDGDTQLHLAIIHGFIEVVYSLIRMAPHPCFLDILNDLRQSPIHLAVLTRQSRIVRRLVVAGASVDQRDGNGDTPLHLASRIGDLNCARALLEPLTTQEATSAPPNASHRLPPVTIDERNNDGQMCVHLAAIGGNLDVLRHLVCFGANVNARDGKSGRTALHYGVELGNRRLTQFLLEHCPVHLEATTYSGLTAYQMAAACAQGALARDLAARGARTLPLPQDSDSDSSEDEMNLKSNNYFNGLRMNIEPIDISA</sequence>
<dbReference type="Pfam" id="PF12796">
    <property type="entry name" value="Ank_2"/>
    <property type="match status" value="2"/>
</dbReference>
<keyword evidence="2 3" id="KW-0040">ANK repeat</keyword>
<dbReference type="GO" id="GO:0071356">
    <property type="term" value="P:cellular response to tumor necrosis factor"/>
    <property type="evidence" value="ECO:0007669"/>
    <property type="project" value="TreeGrafter"/>
</dbReference>
<dbReference type="GO" id="GO:0051059">
    <property type="term" value="F:NF-kappaB binding"/>
    <property type="evidence" value="ECO:0007669"/>
    <property type="project" value="TreeGrafter"/>
</dbReference>
<dbReference type="SUPFAM" id="SSF48403">
    <property type="entry name" value="Ankyrin repeat"/>
    <property type="match status" value="1"/>
</dbReference>
<feature type="repeat" description="ANK" evidence="3">
    <location>
        <begin position="330"/>
        <end position="362"/>
    </location>
</feature>
<dbReference type="PROSITE" id="PS50088">
    <property type="entry name" value="ANK_REPEAT"/>
    <property type="match status" value="3"/>
</dbReference>
<feature type="compositionally biased region" description="Polar residues" evidence="4">
    <location>
        <begin position="1"/>
        <end position="13"/>
    </location>
</feature>
<feature type="region of interest" description="Disordered" evidence="4">
    <location>
        <begin position="1"/>
        <end position="34"/>
    </location>
</feature>
<accession>A0A8K0KCI4</accession>
<dbReference type="AlphaFoldDB" id="A0A8K0KCI4"/>